<feature type="repeat" description="WD" evidence="7">
    <location>
        <begin position="106"/>
        <end position="137"/>
    </location>
</feature>
<dbReference type="PANTHER" id="PTHR22851:SF0">
    <property type="entry name" value="DDB1- AND CUL4-ASSOCIATED FACTOR 13"/>
    <property type="match status" value="1"/>
</dbReference>
<organism evidence="10 11">
    <name type="scientific">Verticillium longisporum</name>
    <name type="common">Verticillium dahliae var. longisporum</name>
    <dbReference type="NCBI Taxonomy" id="100787"/>
    <lineage>
        <taxon>Eukaryota</taxon>
        <taxon>Fungi</taxon>
        <taxon>Dikarya</taxon>
        <taxon>Ascomycota</taxon>
        <taxon>Pezizomycotina</taxon>
        <taxon>Sordariomycetes</taxon>
        <taxon>Hypocreomycetidae</taxon>
        <taxon>Glomerellales</taxon>
        <taxon>Plectosphaerellaceae</taxon>
        <taxon>Verticillium</taxon>
    </lineage>
</organism>
<dbReference type="SUPFAM" id="SSF50978">
    <property type="entry name" value="WD40 repeat-like"/>
    <property type="match status" value="1"/>
</dbReference>
<accession>A0A0G4LNF6</accession>
<feature type="domain" description="Sof1-like protein" evidence="8">
    <location>
        <begin position="358"/>
        <end position="443"/>
    </location>
</feature>
<keyword evidence="3 7" id="KW-0853">WD repeat</keyword>
<dbReference type="EMBL" id="CVQI01014446">
    <property type="protein sequence ID" value="CRK23235.1"/>
    <property type="molecule type" value="Genomic_DNA"/>
</dbReference>
<evidence type="ECO:0000256" key="3">
    <source>
        <dbReference type="ARBA" id="ARBA00022574"/>
    </source>
</evidence>
<comment type="similarity">
    <text evidence="2">Belongs to the WD repeat DCAF13/WDSOF1 family.</text>
</comment>
<protein>
    <submittedName>
        <fullName evidence="10">Uncharacterized protein</fullName>
    </submittedName>
</protein>
<dbReference type="FunFam" id="2.130.10.10:FF:000743">
    <property type="entry name" value="U3 small nucleolar RNA associated protein"/>
    <property type="match status" value="1"/>
</dbReference>
<evidence type="ECO:0000313" key="10">
    <source>
        <dbReference type="EMBL" id="CRK23235.1"/>
    </source>
</evidence>
<evidence type="ECO:0000313" key="11">
    <source>
        <dbReference type="Proteomes" id="UP000045706"/>
    </source>
</evidence>
<dbReference type="PROSITE" id="PS50082">
    <property type="entry name" value="WD_REPEATS_2"/>
    <property type="match status" value="4"/>
</dbReference>
<dbReference type="CDD" id="cd00200">
    <property type="entry name" value="WD40"/>
    <property type="match status" value="1"/>
</dbReference>
<dbReference type="InterPro" id="IPR010730">
    <property type="entry name" value="HET"/>
</dbReference>
<feature type="domain" description="Heterokaryon incompatibility" evidence="9">
    <location>
        <begin position="594"/>
        <end position="742"/>
    </location>
</feature>
<feature type="repeat" description="WD" evidence="7">
    <location>
        <begin position="324"/>
        <end position="365"/>
    </location>
</feature>
<comment type="subcellular location">
    <subcellularLocation>
        <location evidence="1">Nucleus</location>
        <location evidence="1">Nucleolus</location>
    </subcellularLocation>
</comment>
<dbReference type="InterPro" id="IPR001680">
    <property type="entry name" value="WD40_rpt"/>
</dbReference>
<name>A0A0G4LNF6_VERLO</name>
<feature type="non-terminal residue" evidence="10">
    <location>
        <position position="771"/>
    </location>
</feature>
<dbReference type="AlphaFoldDB" id="A0A0G4LNF6"/>
<dbReference type="InterPro" id="IPR051733">
    <property type="entry name" value="WD_repeat_DCAF13/WDSOF1"/>
</dbReference>
<dbReference type="FunFam" id="2.130.10.10:FF:000657">
    <property type="entry name" value="U3 small nucleolar RNA associated protein"/>
    <property type="match status" value="1"/>
</dbReference>
<keyword evidence="5" id="KW-0539">Nucleus</keyword>
<feature type="repeat" description="WD" evidence="7">
    <location>
        <begin position="281"/>
        <end position="313"/>
    </location>
</feature>
<dbReference type="InterPro" id="IPR036322">
    <property type="entry name" value="WD40_repeat_dom_sf"/>
</dbReference>
<dbReference type="InterPro" id="IPR020472">
    <property type="entry name" value="WD40_PAC1"/>
</dbReference>
<dbReference type="Proteomes" id="UP000045706">
    <property type="component" value="Unassembled WGS sequence"/>
</dbReference>
<evidence type="ECO:0000259" key="8">
    <source>
        <dbReference type="Pfam" id="PF04158"/>
    </source>
</evidence>
<dbReference type="PANTHER" id="PTHR22851">
    <property type="entry name" value="U3 SMALL NUCLEOLAR RNA U3 SNORNA ASSOCIATED PROTEIN"/>
    <property type="match status" value="1"/>
</dbReference>
<dbReference type="InterPro" id="IPR015943">
    <property type="entry name" value="WD40/YVTN_repeat-like_dom_sf"/>
</dbReference>
<evidence type="ECO:0000256" key="7">
    <source>
        <dbReference type="PROSITE-ProRule" id="PRU00221"/>
    </source>
</evidence>
<proteinExistence type="inferred from homology"/>
<dbReference type="Pfam" id="PF04158">
    <property type="entry name" value="Sof1"/>
    <property type="match status" value="1"/>
</dbReference>
<dbReference type="SMART" id="SM00320">
    <property type="entry name" value="WD40"/>
    <property type="match status" value="7"/>
</dbReference>
<evidence type="ECO:0000256" key="6">
    <source>
        <dbReference type="ARBA" id="ARBA00023274"/>
    </source>
</evidence>
<evidence type="ECO:0000256" key="2">
    <source>
        <dbReference type="ARBA" id="ARBA00005649"/>
    </source>
</evidence>
<reference evidence="11" key="1">
    <citation type="submission" date="2015-05" db="EMBL/GenBank/DDBJ databases">
        <authorList>
            <person name="Fogelqvist Johan"/>
        </authorList>
    </citation>
    <scope>NUCLEOTIDE SEQUENCE [LARGE SCALE GENOMIC DNA]</scope>
</reference>
<dbReference type="Gene3D" id="2.130.10.10">
    <property type="entry name" value="YVTN repeat-like/Quinoprotein amine dehydrogenase"/>
    <property type="match status" value="3"/>
</dbReference>
<evidence type="ECO:0000259" key="9">
    <source>
        <dbReference type="Pfam" id="PF06985"/>
    </source>
</evidence>
<dbReference type="PRINTS" id="PR00320">
    <property type="entry name" value="GPROTEINBRPT"/>
</dbReference>
<gene>
    <name evidence="10" type="ORF">BN1723_002991</name>
</gene>
<dbReference type="Pfam" id="PF00400">
    <property type="entry name" value="WD40"/>
    <property type="match status" value="4"/>
</dbReference>
<evidence type="ECO:0000256" key="1">
    <source>
        <dbReference type="ARBA" id="ARBA00004604"/>
    </source>
</evidence>
<evidence type="ECO:0000256" key="4">
    <source>
        <dbReference type="ARBA" id="ARBA00022737"/>
    </source>
</evidence>
<sequence>MKIKALSRSVSEYNPPGTEVVKQPRNLDPGAHPFERAREYTKALNAVKLERMHAAPFVAELGQGHVDGVYTMAKDPNSLQRFASASGDGAVKVFDMTSRDEVWQTKSAHENIVRSVCWTKDQRLLSAASDKTIKLWDPYNTPSESAPISSWLGNSGFTDLSMHRSRNVFAASSSSSSVAIYDLERHNAAPDVLGWPNSVDTINAVAFNQVETSVLAACGLDRSIVLFDLRTSMPLTRTTLNFACNAISWNPMEAFNFAVGSEDHNIYIFDMRKFDRALNVLKDHVASVMSVEFSPTGQELVSGSYDRTIRLWNRDQGHSRDIYHTKRMQRVFSTMFTPDSKYVLSGSDDGNVRLWRTNASERSGIKSARHRQALEYNNALIERFSHMPEVRRIKRHRHIPTVVKKAGEIKAQELKSIKRREENERRHTKKQFQKRRSEREKMVLAREKVDFFQVAESAYEEQCRFCYVIYYSLLAMGCDVQIRGYSVLSLHAKPNAPFYVLWDDARVGRSVVEVFREKDSSCLLDMLGSATPLREDIRDPRLYDEIRQLLNECEKKHPACSQVTGELPRRLLHIGSAACPDLRVTASFPEDARYIALSHCWGPDAPFTTTWVTLTQREEGIEWNDLPRTFQDAITVARQLDVEYMWIDSLCIIQDDEDDWAVESLKMGFIYERAYLTVAAATAAGDRQGFLGGSPGREHFASRTIDMDPFGGPSGVQARRVFDVRATTLQDPLHTRAWTFQERIMPRRILTFSSAVFFECHTGARCETGSG</sequence>
<dbReference type="InterPro" id="IPR007287">
    <property type="entry name" value="Sof1"/>
</dbReference>
<dbReference type="PROSITE" id="PS50294">
    <property type="entry name" value="WD_REPEATS_REGION"/>
    <property type="match status" value="3"/>
</dbReference>
<dbReference type="GO" id="GO:0032040">
    <property type="term" value="C:small-subunit processome"/>
    <property type="evidence" value="ECO:0007669"/>
    <property type="project" value="TreeGrafter"/>
</dbReference>
<keyword evidence="6" id="KW-0687">Ribonucleoprotein</keyword>
<feature type="repeat" description="WD" evidence="7">
    <location>
        <begin position="62"/>
        <end position="104"/>
    </location>
</feature>
<dbReference type="Pfam" id="PF06985">
    <property type="entry name" value="HET"/>
    <property type="match status" value="1"/>
</dbReference>
<keyword evidence="4" id="KW-0677">Repeat</keyword>
<dbReference type="GO" id="GO:0000462">
    <property type="term" value="P:maturation of SSU-rRNA from tricistronic rRNA transcript (SSU-rRNA, 5.8S rRNA, LSU-rRNA)"/>
    <property type="evidence" value="ECO:0007669"/>
    <property type="project" value="TreeGrafter"/>
</dbReference>
<evidence type="ECO:0000256" key="5">
    <source>
        <dbReference type="ARBA" id="ARBA00023242"/>
    </source>
</evidence>